<dbReference type="GO" id="GO:0003700">
    <property type="term" value="F:DNA-binding transcription factor activity"/>
    <property type="evidence" value="ECO:0007669"/>
    <property type="project" value="InterPro"/>
</dbReference>
<dbReference type="SUPFAM" id="SSF46689">
    <property type="entry name" value="Homeodomain-like"/>
    <property type="match status" value="2"/>
</dbReference>
<dbReference type="InterPro" id="IPR018060">
    <property type="entry name" value="HTH_AraC"/>
</dbReference>
<dbReference type="PROSITE" id="PS01124">
    <property type="entry name" value="HTH_ARAC_FAMILY_2"/>
    <property type="match status" value="1"/>
</dbReference>
<dbReference type="CDD" id="cd03137">
    <property type="entry name" value="GATase1_AraC_1"/>
    <property type="match status" value="1"/>
</dbReference>
<dbReference type="Gene3D" id="1.10.10.60">
    <property type="entry name" value="Homeodomain-like"/>
    <property type="match status" value="1"/>
</dbReference>
<feature type="region of interest" description="Disordered" evidence="3">
    <location>
        <begin position="1"/>
        <end position="20"/>
    </location>
</feature>
<dbReference type="GO" id="GO:0043565">
    <property type="term" value="F:sequence-specific DNA binding"/>
    <property type="evidence" value="ECO:0007669"/>
    <property type="project" value="InterPro"/>
</dbReference>
<evidence type="ECO:0000313" key="6">
    <source>
        <dbReference type="Proteomes" id="UP000562027"/>
    </source>
</evidence>
<dbReference type="EMBL" id="JACHLP010000011">
    <property type="protein sequence ID" value="MBB4845773.1"/>
    <property type="molecule type" value="Genomic_DNA"/>
</dbReference>
<dbReference type="Pfam" id="PF12833">
    <property type="entry name" value="HTH_18"/>
    <property type="match status" value="1"/>
</dbReference>
<dbReference type="SUPFAM" id="SSF52317">
    <property type="entry name" value="Class I glutamine amidotransferase-like"/>
    <property type="match status" value="1"/>
</dbReference>
<protein>
    <submittedName>
        <fullName evidence="5">Transcriptional regulator GlxA family with amidase domain</fullName>
    </submittedName>
</protein>
<gene>
    <name evidence="5" type="ORF">HNP55_004325</name>
</gene>
<reference evidence="5 6" key="1">
    <citation type="submission" date="2020-08" db="EMBL/GenBank/DDBJ databases">
        <title>Functional genomics of gut bacteria from endangered species of beetles.</title>
        <authorList>
            <person name="Carlos-Shanley C."/>
        </authorList>
    </citation>
    <scope>NUCLEOTIDE SEQUENCE [LARGE SCALE GENOMIC DNA]</scope>
    <source>
        <strain evidence="5 6">S00239</strain>
    </source>
</reference>
<name>A0A840LGP2_9BURK</name>
<evidence type="ECO:0000256" key="2">
    <source>
        <dbReference type="ARBA" id="ARBA00023163"/>
    </source>
</evidence>
<dbReference type="InterPro" id="IPR029062">
    <property type="entry name" value="Class_I_gatase-like"/>
</dbReference>
<dbReference type="AlphaFoldDB" id="A0A840LGP2"/>
<evidence type="ECO:0000256" key="1">
    <source>
        <dbReference type="ARBA" id="ARBA00023015"/>
    </source>
</evidence>
<evidence type="ECO:0000313" key="5">
    <source>
        <dbReference type="EMBL" id="MBB4845773.1"/>
    </source>
</evidence>
<dbReference type="RefSeq" id="WP_184304033.1">
    <property type="nucleotide sequence ID" value="NZ_JACHLP010000011.1"/>
</dbReference>
<dbReference type="PANTHER" id="PTHR43130:SF3">
    <property type="entry name" value="HTH-TYPE TRANSCRIPTIONAL REGULATOR RV1931C"/>
    <property type="match status" value="1"/>
</dbReference>
<keyword evidence="6" id="KW-1185">Reference proteome</keyword>
<organism evidence="5 6">
    <name type="scientific">Roseateles oligotrophus</name>
    <dbReference type="NCBI Taxonomy" id="1769250"/>
    <lineage>
        <taxon>Bacteria</taxon>
        <taxon>Pseudomonadati</taxon>
        <taxon>Pseudomonadota</taxon>
        <taxon>Betaproteobacteria</taxon>
        <taxon>Burkholderiales</taxon>
        <taxon>Sphaerotilaceae</taxon>
        <taxon>Roseateles</taxon>
    </lineage>
</organism>
<accession>A0A840LGP2</accession>
<dbReference type="InterPro" id="IPR052158">
    <property type="entry name" value="INH-QAR"/>
</dbReference>
<dbReference type="Pfam" id="PF01965">
    <property type="entry name" value="DJ-1_PfpI"/>
    <property type="match status" value="1"/>
</dbReference>
<dbReference type="InterPro" id="IPR009057">
    <property type="entry name" value="Homeodomain-like_sf"/>
</dbReference>
<feature type="domain" description="HTH araC/xylS-type" evidence="4">
    <location>
        <begin position="241"/>
        <end position="339"/>
    </location>
</feature>
<keyword evidence="1" id="KW-0805">Transcription regulation</keyword>
<evidence type="ECO:0000259" key="4">
    <source>
        <dbReference type="PROSITE" id="PS01124"/>
    </source>
</evidence>
<evidence type="ECO:0000256" key="3">
    <source>
        <dbReference type="SAM" id="MobiDB-lite"/>
    </source>
</evidence>
<proteinExistence type="predicted"/>
<comment type="caution">
    <text evidence="5">The sequence shown here is derived from an EMBL/GenBank/DDBJ whole genome shotgun (WGS) entry which is preliminary data.</text>
</comment>
<dbReference type="SMART" id="SM00342">
    <property type="entry name" value="HTH_ARAC"/>
    <property type="match status" value="1"/>
</dbReference>
<dbReference type="PANTHER" id="PTHR43130">
    <property type="entry name" value="ARAC-FAMILY TRANSCRIPTIONAL REGULATOR"/>
    <property type="match status" value="1"/>
</dbReference>
<keyword evidence="2" id="KW-0804">Transcription</keyword>
<sequence>MKNGSNASHKPQDDAARPPTRRRVHIVVYPGFKGLEAVGTLSVFDYANRHLWQRGQAAAYEIIIASTHAGPVQSETLVQLQATHAISTEDIPETAIIVGCRHIEQAMHDNPELIAWAREVAPRIDRLVAMCTGSFFLAAAGLLDGSVATTHWSAAQLLKTRFPKVDVQADAIYLRSGSHLWTSAGVTAGIDLALALVEEDHGRELALDIARDLVVYLKRPGGQSQFSVHLEGQRSNHPCVREVQDWLLEHLEHPLSMPDLASRAAMSERNFRRVFHKETGSSPMQFVETARLEAARRLLEEGHLPLKSVAGRVGFGSEQSLRKLFIKHMGVAPHEYRERFASARRDHH</sequence>
<dbReference type="InterPro" id="IPR002818">
    <property type="entry name" value="DJ-1/PfpI"/>
</dbReference>
<dbReference type="Proteomes" id="UP000562027">
    <property type="component" value="Unassembled WGS sequence"/>
</dbReference>
<dbReference type="Gene3D" id="3.40.50.880">
    <property type="match status" value="1"/>
</dbReference>